<feature type="transmembrane region" description="Helical" evidence="6">
    <location>
        <begin position="612"/>
        <end position="630"/>
    </location>
</feature>
<dbReference type="GO" id="GO:0017004">
    <property type="term" value="P:cytochrome complex assembly"/>
    <property type="evidence" value="ECO:0007669"/>
    <property type="project" value="UniProtKB-KW"/>
</dbReference>
<dbReference type="InterPro" id="IPR023494">
    <property type="entry name" value="Cyt_c_bgen_Ccs1/CcsB/ResB"/>
</dbReference>
<keyword evidence="9" id="KW-1185">Reference proteome</keyword>
<feature type="domain" description="ResB-like" evidence="7">
    <location>
        <begin position="20"/>
        <end position="662"/>
    </location>
</feature>
<evidence type="ECO:0000313" key="8">
    <source>
        <dbReference type="EMBL" id="SMC26949.1"/>
    </source>
</evidence>
<dbReference type="STRING" id="1121001.SAMN02745857_02662"/>
<keyword evidence="5 6" id="KW-0472">Membrane</keyword>
<evidence type="ECO:0000256" key="1">
    <source>
        <dbReference type="ARBA" id="ARBA00004141"/>
    </source>
</evidence>
<keyword evidence="3" id="KW-0201">Cytochrome c-type biogenesis</keyword>
<evidence type="ECO:0000256" key="5">
    <source>
        <dbReference type="ARBA" id="ARBA00023136"/>
    </source>
</evidence>
<evidence type="ECO:0000313" key="9">
    <source>
        <dbReference type="Proteomes" id="UP000192761"/>
    </source>
</evidence>
<dbReference type="PANTHER" id="PTHR31566:SF0">
    <property type="entry name" value="CYTOCHROME C BIOGENESIS PROTEIN CCS1, CHLOROPLASTIC"/>
    <property type="match status" value="1"/>
</dbReference>
<dbReference type="Proteomes" id="UP000192761">
    <property type="component" value="Unassembled WGS sequence"/>
</dbReference>
<dbReference type="OrthoDB" id="9770923at2"/>
<comment type="subcellular location">
    <subcellularLocation>
        <location evidence="1">Membrane</location>
        <topology evidence="1">Multi-pass membrane protein</topology>
    </subcellularLocation>
</comment>
<evidence type="ECO:0000256" key="2">
    <source>
        <dbReference type="ARBA" id="ARBA00022692"/>
    </source>
</evidence>
<feature type="transmembrane region" description="Helical" evidence="6">
    <location>
        <begin position="72"/>
        <end position="91"/>
    </location>
</feature>
<dbReference type="Pfam" id="PF05140">
    <property type="entry name" value="ResB"/>
    <property type="match status" value="1"/>
</dbReference>
<keyword evidence="2 6" id="KW-0812">Transmembrane</keyword>
<name>A0A1W1XSL6_9NEIS</name>
<dbReference type="RefSeq" id="WP_084091295.1">
    <property type="nucleotide sequence ID" value="NZ_FWXD01000015.1"/>
</dbReference>
<dbReference type="InterPro" id="IPR007816">
    <property type="entry name" value="ResB-like_domain"/>
</dbReference>
<organism evidence="8 9">
    <name type="scientific">Andreprevotia lacus DSM 23236</name>
    <dbReference type="NCBI Taxonomy" id="1121001"/>
    <lineage>
        <taxon>Bacteria</taxon>
        <taxon>Pseudomonadati</taxon>
        <taxon>Pseudomonadota</taxon>
        <taxon>Betaproteobacteria</taxon>
        <taxon>Neisseriales</taxon>
        <taxon>Chitinibacteraceae</taxon>
        <taxon>Andreprevotia</taxon>
    </lineage>
</organism>
<evidence type="ECO:0000256" key="3">
    <source>
        <dbReference type="ARBA" id="ARBA00022748"/>
    </source>
</evidence>
<feature type="transmembrane region" description="Helical" evidence="6">
    <location>
        <begin position="21"/>
        <end position="40"/>
    </location>
</feature>
<keyword evidence="4 6" id="KW-1133">Transmembrane helix</keyword>
<reference evidence="8 9" key="1">
    <citation type="submission" date="2017-04" db="EMBL/GenBank/DDBJ databases">
        <authorList>
            <person name="Afonso C.L."/>
            <person name="Miller P.J."/>
            <person name="Scott M.A."/>
            <person name="Spackman E."/>
            <person name="Goraichik I."/>
            <person name="Dimitrov K.M."/>
            <person name="Suarez D.L."/>
            <person name="Swayne D.E."/>
        </authorList>
    </citation>
    <scope>NUCLEOTIDE SEQUENCE [LARGE SCALE GENOMIC DNA]</scope>
    <source>
        <strain evidence="8 9">DSM 23236</strain>
    </source>
</reference>
<dbReference type="PANTHER" id="PTHR31566">
    <property type="entry name" value="CYTOCHROME C BIOGENESIS PROTEIN CCS1, CHLOROPLASTIC"/>
    <property type="match status" value="1"/>
</dbReference>
<feature type="transmembrane region" description="Helical" evidence="6">
    <location>
        <begin position="163"/>
        <end position="181"/>
    </location>
</feature>
<proteinExistence type="predicted"/>
<evidence type="ECO:0000256" key="4">
    <source>
        <dbReference type="ARBA" id="ARBA00022989"/>
    </source>
</evidence>
<dbReference type="GO" id="GO:0016020">
    <property type="term" value="C:membrane"/>
    <property type="evidence" value="ECO:0007669"/>
    <property type="project" value="UniProtKB-SubCell"/>
</dbReference>
<evidence type="ECO:0000259" key="7">
    <source>
        <dbReference type="Pfam" id="PF05140"/>
    </source>
</evidence>
<evidence type="ECO:0000256" key="6">
    <source>
        <dbReference type="SAM" id="Phobius"/>
    </source>
</evidence>
<gene>
    <name evidence="8" type="ORF">SAMN02745857_02662</name>
</gene>
<dbReference type="EMBL" id="FWXD01000015">
    <property type="protein sequence ID" value="SMC26949.1"/>
    <property type="molecule type" value="Genomic_DNA"/>
</dbReference>
<accession>A0A1W1XSL6</accession>
<dbReference type="AlphaFoldDB" id="A0A1W1XSL6"/>
<sequence>MTTRRPTPFLRALYELLSSMRFAISLLTVLAVAAVVGTVLKQNEPYTNYHFEFGDFWFGIFEPIGLFDVYHAGWFLGILAFLLLSLALCIYRHLPGMLRDIKGYREHASLTSLKLMHHVAEQDGSIDLAAAQAQLGRAGYRWKIREENGATLLAAKRGSWQKLGYFFAHAAIVVICIGGLLDGNVGLKISELLGSKTAETREIPASAVPQRSRLGADNGAFRGNVELNEGGGGADVVFINSGNGYYVQELPFIVRLKQFHIEHYSTGQPKKFASDIEVLDRNTGKLIKAGTVEVNKPLIVNGIAIYQSSFGDGGSDLTFARRDLQGGATSTLQGRSKSSQPLTIGKDAYTLETGDLRVFNIENMGKTGAQTSAVSVNQFEQALQAARSVKGEHNLRNVGPSIQFKLRDSAGQASEYLNYLAPFSDNGALYLVSGMRRAVSEPFAFVQLPLDDDVKPDTFLRLRHTLLDPQQWPAIARRTSEQAFKDGAFSATKRADFEAVTQTILQQFAQGGFPAIERFLAAKVPKAERPAVAQTYLKILQGAAVDALTLAQQQAGQPVPAMDERHYRFVVDSLVATSALFDYGSSIYLQPTGFTEIKSSGLQLTRAPGMKIVFLGSILLVLGIFCMFYIREERLWLHLANGRTLLAMSSNRRTSDFDREFERQRAALLPAANGEAA</sequence>
<protein>
    <submittedName>
        <fullName evidence="8">Cytochrome c biogenesis protein</fullName>
    </submittedName>
</protein>